<organism evidence="2 3">
    <name type="scientific">Aspergillus candidus</name>
    <dbReference type="NCBI Taxonomy" id="41067"/>
    <lineage>
        <taxon>Eukaryota</taxon>
        <taxon>Fungi</taxon>
        <taxon>Dikarya</taxon>
        <taxon>Ascomycota</taxon>
        <taxon>Pezizomycotina</taxon>
        <taxon>Eurotiomycetes</taxon>
        <taxon>Eurotiomycetidae</taxon>
        <taxon>Eurotiales</taxon>
        <taxon>Aspergillaceae</taxon>
        <taxon>Aspergillus</taxon>
        <taxon>Aspergillus subgen. Circumdati</taxon>
    </lineage>
</organism>
<gene>
    <name evidence="2" type="ORF">BDW47DRAFT_119779</name>
</gene>
<feature type="region of interest" description="Disordered" evidence="1">
    <location>
        <begin position="19"/>
        <end position="76"/>
    </location>
</feature>
<proteinExistence type="predicted"/>
<evidence type="ECO:0000313" key="3">
    <source>
        <dbReference type="Proteomes" id="UP000234585"/>
    </source>
</evidence>
<dbReference type="OrthoDB" id="10366942at2759"/>
<dbReference type="RefSeq" id="XP_024669098.1">
    <property type="nucleotide sequence ID" value="XM_024815397.1"/>
</dbReference>
<sequence>MPINRSRWQWSTRSKATSISRCGRQLNSRRHTEGVQTGVVDIDDDLQSPRNWPNSETGSRWPSAPPSSSLRTKMRHQRQVSSPTDYTWNPIMFIYQRCPIFLALSLYHRQFITGMISDYFGPTGRAIDQSACWRVSFFATSAAAAVLTCGIQPL</sequence>
<dbReference type="EMBL" id="KZ559167">
    <property type="protein sequence ID" value="PLB35086.1"/>
    <property type="molecule type" value="Genomic_DNA"/>
</dbReference>
<feature type="compositionally biased region" description="Polar residues" evidence="1">
    <location>
        <begin position="48"/>
        <end position="71"/>
    </location>
</feature>
<keyword evidence="3" id="KW-1185">Reference proteome</keyword>
<dbReference type="GeneID" id="36522557"/>
<reference evidence="2 3" key="1">
    <citation type="submission" date="2017-12" db="EMBL/GenBank/DDBJ databases">
        <authorList>
            <consortium name="DOE Joint Genome Institute"/>
            <person name="Haridas S."/>
            <person name="Kjaerbolling I."/>
            <person name="Vesth T.C."/>
            <person name="Frisvad J.C."/>
            <person name="Nybo J.L."/>
            <person name="Theobald S."/>
            <person name="Kuo A."/>
            <person name="Bowyer P."/>
            <person name="Matsuda Y."/>
            <person name="Mondo S."/>
            <person name="Lyhne E.K."/>
            <person name="Kogle M.E."/>
            <person name="Clum A."/>
            <person name="Lipzen A."/>
            <person name="Salamov A."/>
            <person name="Ngan C.Y."/>
            <person name="Daum C."/>
            <person name="Chiniquy J."/>
            <person name="Barry K."/>
            <person name="LaButti K."/>
            <person name="Simmons B.A."/>
            <person name="Magnuson J.K."/>
            <person name="Mortensen U.H."/>
            <person name="Larsen T.O."/>
            <person name="Grigoriev I.V."/>
            <person name="Baker S.E."/>
            <person name="Andersen M.R."/>
            <person name="Nordberg H.P."/>
            <person name="Cantor M.N."/>
            <person name="Hua S.X."/>
        </authorList>
    </citation>
    <scope>NUCLEOTIDE SEQUENCE [LARGE SCALE GENOMIC DNA]</scope>
    <source>
        <strain evidence="2 3">CBS 102.13</strain>
    </source>
</reference>
<dbReference type="Proteomes" id="UP000234585">
    <property type="component" value="Unassembled WGS sequence"/>
</dbReference>
<evidence type="ECO:0000256" key="1">
    <source>
        <dbReference type="SAM" id="MobiDB-lite"/>
    </source>
</evidence>
<name>A0A2I2F3C3_ASPCN</name>
<accession>A0A2I2F3C3</accession>
<evidence type="ECO:0000313" key="2">
    <source>
        <dbReference type="EMBL" id="PLB35086.1"/>
    </source>
</evidence>
<protein>
    <submittedName>
        <fullName evidence="2">Uncharacterized protein</fullName>
    </submittedName>
</protein>
<dbReference type="AlphaFoldDB" id="A0A2I2F3C3"/>